<proteinExistence type="predicted"/>
<dbReference type="HOGENOM" id="CLU_760826_0_0_1"/>
<dbReference type="InterPro" id="IPR045145">
    <property type="entry name" value="PTHR15271"/>
</dbReference>
<dbReference type="Gene3D" id="2.130.10.10">
    <property type="entry name" value="YVTN repeat-like/Quinoprotein amine dehydrogenase"/>
    <property type="match status" value="1"/>
</dbReference>
<dbReference type="GO" id="GO:0006335">
    <property type="term" value="P:DNA replication-dependent chromatin assembly"/>
    <property type="evidence" value="ECO:0007669"/>
    <property type="project" value="InterPro"/>
</dbReference>
<dbReference type="OMA" id="ACQENAN"/>
<evidence type="ECO:0000313" key="3">
    <source>
        <dbReference type="Proteomes" id="UP000016927"/>
    </source>
</evidence>
<feature type="region of interest" description="Disordered" evidence="1">
    <location>
        <begin position="195"/>
        <end position="221"/>
    </location>
</feature>
<dbReference type="PANTHER" id="PTHR15271:SF4">
    <property type="entry name" value="CHROMATIN ASSEMBLY FACTOR 1 SUBUNIT B"/>
    <property type="match status" value="1"/>
</dbReference>
<feature type="compositionally biased region" description="Basic and acidic residues" evidence="1">
    <location>
        <begin position="196"/>
        <end position="220"/>
    </location>
</feature>
<name>R0KVE5_NOSB1</name>
<reference evidence="2 3" key="1">
    <citation type="journal article" date="2013" name="BMC Genomics">
        <title>Comparative genomics of parasitic silkworm microsporidia reveal an association between genome expansion and host adaptation.</title>
        <authorList>
            <person name="Pan G."/>
            <person name="Xu J."/>
            <person name="Li T."/>
            <person name="Xia Q."/>
            <person name="Liu S.L."/>
            <person name="Zhang G."/>
            <person name="Li S."/>
            <person name="Li C."/>
            <person name="Liu H."/>
            <person name="Yang L."/>
            <person name="Liu T."/>
            <person name="Zhang X."/>
            <person name="Wu Z."/>
            <person name="Fan W."/>
            <person name="Dang X."/>
            <person name="Xiang H."/>
            <person name="Tao M."/>
            <person name="Li Y."/>
            <person name="Hu J."/>
            <person name="Li Z."/>
            <person name="Lin L."/>
            <person name="Luo J."/>
            <person name="Geng L."/>
            <person name="Wang L."/>
            <person name="Long M."/>
            <person name="Wan Y."/>
            <person name="He N."/>
            <person name="Zhang Z."/>
            <person name="Lu C."/>
            <person name="Keeling P.J."/>
            <person name="Wang J."/>
            <person name="Xiang Z."/>
            <person name="Zhou Z."/>
        </authorList>
    </citation>
    <scope>NUCLEOTIDE SEQUENCE [LARGE SCALE GENOMIC DNA]</scope>
    <source>
        <strain evidence="3">CQ1 / CVCC 102059</strain>
    </source>
</reference>
<dbReference type="InterPro" id="IPR036322">
    <property type="entry name" value="WD40_repeat_dom_sf"/>
</dbReference>
<organism evidence="2 3">
    <name type="scientific">Nosema bombycis (strain CQ1 / CVCC 102059)</name>
    <name type="common">Microsporidian parasite</name>
    <name type="synonym">Pebrine of silkworm</name>
    <dbReference type="NCBI Taxonomy" id="578461"/>
    <lineage>
        <taxon>Eukaryota</taxon>
        <taxon>Fungi</taxon>
        <taxon>Fungi incertae sedis</taxon>
        <taxon>Microsporidia</taxon>
        <taxon>Nosematidae</taxon>
        <taxon>Nosema</taxon>
    </lineage>
</organism>
<dbReference type="PANTHER" id="PTHR15271">
    <property type="entry name" value="CHROMATIN ASSEMBLY FACTOR 1 SUBUNIT B"/>
    <property type="match status" value="1"/>
</dbReference>
<evidence type="ECO:0000313" key="2">
    <source>
        <dbReference type="EMBL" id="EOB14836.1"/>
    </source>
</evidence>
<dbReference type="OrthoDB" id="71227at2759"/>
<gene>
    <name evidence="2" type="ORF">NBO_13g0013</name>
</gene>
<dbReference type="VEuPathDB" id="MicrosporidiaDB:NBO_13g0013"/>
<dbReference type="InterPro" id="IPR015943">
    <property type="entry name" value="WD40/YVTN_repeat-like_dom_sf"/>
</dbReference>
<dbReference type="EMBL" id="KB908921">
    <property type="protein sequence ID" value="EOB14836.1"/>
    <property type="molecule type" value="Genomic_DNA"/>
</dbReference>
<dbReference type="STRING" id="578461.R0KVE5"/>
<dbReference type="GO" id="GO:0006334">
    <property type="term" value="P:nucleosome assembly"/>
    <property type="evidence" value="ECO:0007669"/>
    <property type="project" value="TreeGrafter"/>
</dbReference>
<dbReference type="InterPro" id="IPR001680">
    <property type="entry name" value="WD40_rpt"/>
</dbReference>
<dbReference type="AlphaFoldDB" id="R0KVE5"/>
<evidence type="ECO:0000256" key="1">
    <source>
        <dbReference type="SAM" id="MobiDB-lite"/>
    </source>
</evidence>
<protein>
    <submittedName>
        <fullName evidence="2">WD repeat-containing protein</fullName>
    </submittedName>
</protein>
<dbReference type="GO" id="GO:0033186">
    <property type="term" value="C:CAF-1 complex"/>
    <property type="evidence" value="ECO:0007669"/>
    <property type="project" value="TreeGrafter"/>
</dbReference>
<sequence length="359" mass="40639">MPPLEVTTHNLYFHEQSSIFSVDSHLDHLATGGGDGFVRLWKVITSPTSLNSFKYCTALDSSTKIEYISDIHSHSKTVNCVRFNSKGDLASCSDGGRVIVTYNDKTFSIRNLDGVDIYDLVWTNDFLVVGTSNGTIEMYSIKNQFKKVLNRKIHSDIIQSQAYSPIHKLLVTVSKDSSSCLMEVIYDEEIQSKAQGEAKETRGEAQEIKVKETQENKPQENIRPQENTKITTPSIKLLDRFDKFFSTTRGFYRRLSFSSDGKFLYLVSCKANTLVVLSYPFRDEHVFCKIGPLDSEVVKVIDQNYFFVVTKKSVYIFSKSWELKSCVENITFKSTTDGTYCCGLLFVSSLDGFISSIKI</sequence>
<dbReference type="SMART" id="SM00320">
    <property type="entry name" value="WD40"/>
    <property type="match status" value="4"/>
</dbReference>
<dbReference type="Proteomes" id="UP000016927">
    <property type="component" value="Unassembled WGS sequence"/>
</dbReference>
<keyword evidence="3" id="KW-1185">Reference proteome</keyword>
<dbReference type="GO" id="GO:0005634">
    <property type="term" value="C:nucleus"/>
    <property type="evidence" value="ECO:0007669"/>
    <property type="project" value="TreeGrafter"/>
</dbReference>
<dbReference type="Pfam" id="PF00400">
    <property type="entry name" value="WD40"/>
    <property type="match status" value="2"/>
</dbReference>
<dbReference type="SUPFAM" id="SSF50978">
    <property type="entry name" value="WD40 repeat-like"/>
    <property type="match status" value="1"/>
</dbReference>
<accession>R0KVE5</accession>